<dbReference type="PANTHER" id="PTHR10192:SF5">
    <property type="entry name" value="GEPHYRIN"/>
    <property type="match status" value="1"/>
</dbReference>
<keyword evidence="11" id="KW-1185">Reference proteome</keyword>
<comment type="caution">
    <text evidence="10">The sequence shown here is derived from an EMBL/GenBank/DDBJ whole genome shotgun (WGS) entry which is preliminary data.</text>
</comment>
<comment type="similarity">
    <text evidence="3 7">Belongs to the MoeA family.</text>
</comment>
<evidence type="ECO:0000256" key="7">
    <source>
        <dbReference type="RuleBase" id="RU365090"/>
    </source>
</evidence>
<keyword evidence="5 7" id="KW-0501">Molybdenum cofactor biosynthesis</keyword>
<evidence type="ECO:0000313" key="10">
    <source>
        <dbReference type="EMBL" id="MQY12735.1"/>
    </source>
</evidence>
<feature type="domain" description="MoaB/Mog" evidence="9">
    <location>
        <begin position="229"/>
        <end position="365"/>
    </location>
</feature>
<keyword evidence="7" id="KW-0460">Magnesium</keyword>
<dbReference type="EMBL" id="WEGJ01000008">
    <property type="protein sequence ID" value="MQY12735.1"/>
    <property type="molecule type" value="Genomic_DNA"/>
</dbReference>
<comment type="pathway">
    <text evidence="2 7">Cofactor biosynthesis; molybdopterin biosynthesis.</text>
</comment>
<dbReference type="RefSeq" id="WP_153452337.1">
    <property type="nucleotide sequence ID" value="NZ_WEGJ01000008.1"/>
</dbReference>
<evidence type="ECO:0000256" key="3">
    <source>
        <dbReference type="ARBA" id="ARBA00010763"/>
    </source>
</evidence>
<evidence type="ECO:0000256" key="1">
    <source>
        <dbReference type="ARBA" id="ARBA00002901"/>
    </source>
</evidence>
<dbReference type="PANTHER" id="PTHR10192">
    <property type="entry name" value="MOLYBDOPTERIN BIOSYNTHESIS PROTEIN"/>
    <property type="match status" value="1"/>
</dbReference>
<dbReference type="SUPFAM" id="SSF63882">
    <property type="entry name" value="MoeA N-terminal region -like"/>
    <property type="match status" value="1"/>
</dbReference>
<comment type="cofactor">
    <cofactor evidence="7">
        <name>Mg(2+)</name>
        <dbReference type="ChEBI" id="CHEBI:18420"/>
    </cofactor>
</comment>
<dbReference type="Gene3D" id="2.40.340.10">
    <property type="entry name" value="MoeA, C-terminal, domain IV"/>
    <property type="match status" value="1"/>
</dbReference>
<evidence type="ECO:0000256" key="6">
    <source>
        <dbReference type="ARBA" id="ARBA00047317"/>
    </source>
</evidence>
<dbReference type="EC" id="2.10.1.1" evidence="7"/>
<dbReference type="GO" id="GO:0061599">
    <property type="term" value="F:molybdopterin molybdotransferase activity"/>
    <property type="evidence" value="ECO:0007669"/>
    <property type="project" value="UniProtKB-UniRule"/>
</dbReference>
<dbReference type="Proteomes" id="UP000466345">
    <property type="component" value="Unassembled WGS sequence"/>
</dbReference>
<evidence type="ECO:0000259" key="9">
    <source>
        <dbReference type="SMART" id="SM00852"/>
    </source>
</evidence>
<dbReference type="Gene3D" id="3.40.980.10">
    <property type="entry name" value="MoaB/Mog-like domain"/>
    <property type="match status" value="1"/>
</dbReference>
<gene>
    <name evidence="10" type="primary">moeA_2</name>
    <name evidence="10" type="ORF">SRB5_28740</name>
</gene>
<dbReference type="CDD" id="cd00887">
    <property type="entry name" value="MoeA"/>
    <property type="match status" value="1"/>
</dbReference>
<reference evidence="10 11" key="1">
    <citation type="submission" date="2019-10" db="EMBL/GenBank/DDBJ databases">
        <title>Streptomyces smaragdinus sp. nov. and Streptomyces fabii sp. nov., isolated from the gut of fungus growing-termite Macrotermes natalensis.</title>
        <authorList>
            <person name="Schwitalla J."/>
            <person name="Benndorf R."/>
            <person name="Martin K."/>
            <person name="De Beer W."/>
            <person name="Kaster A.-K."/>
            <person name="Vollmers J."/>
            <person name="Poulsen M."/>
            <person name="Beemelmanns C."/>
        </authorList>
    </citation>
    <scope>NUCLEOTIDE SEQUENCE [LARGE SCALE GENOMIC DNA]</scope>
    <source>
        <strain evidence="10 11">RB5</strain>
    </source>
</reference>
<keyword evidence="4 7" id="KW-0500">Molybdenum</keyword>
<protein>
    <recommendedName>
        <fullName evidence="7">Molybdopterin molybdenumtransferase</fullName>
        <ecNumber evidence="7">2.10.1.1</ecNumber>
    </recommendedName>
</protein>
<accession>A0A7K0CGX9</accession>
<dbReference type="InterPro" id="IPR005110">
    <property type="entry name" value="MoeA_linker/N"/>
</dbReference>
<dbReference type="Pfam" id="PF00994">
    <property type="entry name" value="MoCF_biosynth"/>
    <property type="match status" value="1"/>
</dbReference>
<evidence type="ECO:0000256" key="2">
    <source>
        <dbReference type="ARBA" id="ARBA00005046"/>
    </source>
</evidence>
<organism evidence="10 11">
    <name type="scientific">Streptomyces smaragdinus</name>
    <dbReference type="NCBI Taxonomy" id="2585196"/>
    <lineage>
        <taxon>Bacteria</taxon>
        <taxon>Bacillati</taxon>
        <taxon>Actinomycetota</taxon>
        <taxon>Actinomycetes</taxon>
        <taxon>Kitasatosporales</taxon>
        <taxon>Streptomycetaceae</taxon>
        <taxon>Streptomyces</taxon>
    </lineage>
</organism>
<dbReference type="SUPFAM" id="SSF53218">
    <property type="entry name" value="Molybdenum cofactor biosynthesis proteins"/>
    <property type="match status" value="1"/>
</dbReference>
<dbReference type="UniPathway" id="UPA00344"/>
<dbReference type="SMART" id="SM00852">
    <property type="entry name" value="MoCF_biosynth"/>
    <property type="match status" value="1"/>
</dbReference>
<dbReference type="GO" id="GO:0005829">
    <property type="term" value="C:cytosol"/>
    <property type="evidence" value="ECO:0007669"/>
    <property type="project" value="TreeGrafter"/>
</dbReference>
<keyword evidence="7 10" id="KW-0808">Transferase</keyword>
<sequence length="450" mass="46575">MTPRRGAVERDEFDEALSLGNAHVAPQRAQDPEDYGDAFTLDERAPAPRPRHRPHGTPWPDARRAAARAARPAAPRPRPLAQAVGEVLAAPLEALADLPPFDTSAMDGYAVTGPGPWRLASGQGLLAGDRAARPLADGTAVRIATGARIPPGATAVVRTEHAELRPDGTLLTRDARAVRTGQDIRPRGQECRSGTPLLPAGAEITPAVVGLAAAAGYDELSVIPRPRVEVLVLGQELLHRGLPADGRIRDALGPMLAPWLQAMGADAFVTRRLGDDAELLYEAVGSSTAQLIVTTGGTAAGPVDHVHGVLARLKADLLVDGVRVRPGHPMLLARLPNGAHVTGLPGNPLAAVTGLMTLAGPLLSALRGTPAAEDPTAALTEDVTGHPTDTRVIPVVRDRRRPGAARPLHFTGPAMLRGLAAAHALAVVPPGGARAGDAVALLPLPWGGTG</sequence>
<comment type="function">
    <text evidence="1 7">Catalyzes the insertion of molybdate into adenylated molybdopterin with the concomitant release of AMP.</text>
</comment>
<evidence type="ECO:0000256" key="4">
    <source>
        <dbReference type="ARBA" id="ARBA00022505"/>
    </source>
</evidence>
<dbReference type="Pfam" id="PF03454">
    <property type="entry name" value="MoeA_C"/>
    <property type="match status" value="1"/>
</dbReference>
<dbReference type="Gene3D" id="2.170.190.11">
    <property type="entry name" value="Molybdopterin biosynthesis moea protein, domain 3"/>
    <property type="match status" value="1"/>
</dbReference>
<dbReference type="Pfam" id="PF03453">
    <property type="entry name" value="MoeA_N"/>
    <property type="match status" value="1"/>
</dbReference>
<name>A0A7K0CGX9_9ACTN</name>
<dbReference type="InterPro" id="IPR036425">
    <property type="entry name" value="MoaB/Mog-like_dom_sf"/>
</dbReference>
<dbReference type="InterPro" id="IPR001453">
    <property type="entry name" value="MoaB/Mog_dom"/>
</dbReference>
<dbReference type="OrthoDB" id="3196725at2"/>
<dbReference type="Gene3D" id="3.90.105.10">
    <property type="entry name" value="Molybdopterin biosynthesis moea protein, domain 2"/>
    <property type="match status" value="1"/>
</dbReference>
<dbReference type="GO" id="GO:0006777">
    <property type="term" value="P:Mo-molybdopterin cofactor biosynthetic process"/>
    <property type="evidence" value="ECO:0007669"/>
    <property type="project" value="UniProtKB-UniRule"/>
</dbReference>
<dbReference type="InterPro" id="IPR036688">
    <property type="entry name" value="MoeA_C_domain_IV_sf"/>
</dbReference>
<feature type="compositionally biased region" description="Basic and acidic residues" evidence="8">
    <location>
        <begin position="1"/>
        <end position="10"/>
    </location>
</feature>
<evidence type="ECO:0000313" key="11">
    <source>
        <dbReference type="Proteomes" id="UP000466345"/>
    </source>
</evidence>
<dbReference type="InterPro" id="IPR036135">
    <property type="entry name" value="MoeA_linker/N_sf"/>
</dbReference>
<dbReference type="SUPFAM" id="SSF63867">
    <property type="entry name" value="MoeA C-terminal domain-like"/>
    <property type="match status" value="1"/>
</dbReference>
<proteinExistence type="inferred from homology"/>
<evidence type="ECO:0000256" key="8">
    <source>
        <dbReference type="SAM" id="MobiDB-lite"/>
    </source>
</evidence>
<dbReference type="AlphaFoldDB" id="A0A7K0CGX9"/>
<feature type="region of interest" description="Disordered" evidence="8">
    <location>
        <begin position="1"/>
        <end position="78"/>
    </location>
</feature>
<comment type="catalytic activity">
    <reaction evidence="6">
        <text>adenylyl-molybdopterin + molybdate = Mo-molybdopterin + AMP + H(+)</text>
        <dbReference type="Rhea" id="RHEA:35047"/>
        <dbReference type="ChEBI" id="CHEBI:15378"/>
        <dbReference type="ChEBI" id="CHEBI:36264"/>
        <dbReference type="ChEBI" id="CHEBI:62727"/>
        <dbReference type="ChEBI" id="CHEBI:71302"/>
        <dbReference type="ChEBI" id="CHEBI:456215"/>
        <dbReference type="EC" id="2.10.1.1"/>
    </reaction>
</comment>
<keyword evidence="7" id="KW-0479">Metal-binding</keyword>
<dbReference type="GO" id="GO:0046872">
    <property type="term" value="F:metal ion binding"/>
    <property type="evidence" value="ECO:0007669"/>
    <property type="project" value="UniProtKB-UniRule"/>
</dbReference>
<dbReference type="InterPro" id="IPR005111">
    <property type="entry name" value="MoeA_C_domain_IV"/>
</dbReference>
<evidence type="ECO:0000256" key="5">
    <source>
        <dbReference type="ARBA" id="ARBA00023150"/>
    </source>
</evidence>
<dbReference type="InterPro" id="IPR038987">
    <property type="entry name" value="MoeA-like"/>
</dbReference>